<keyword evidence="4" id="KW-1185">Reference proteome</keyword>
<dbReference type="RefSeq" id="WP_209339851.1">
    <property type="nucleotide sequence ID" value="NZ_JAGIQL010000034.1"/>
</dbReference>
<dbReference type="GO" id="GO:0003677">
    <property type="term" value="F:DNA binding"/>
    <property type="evidence" value="ECO:0007669"/>
    <property type="project" value="UniProtKB-KW"/>
</dbReference>
<dbReference type="EMBL" id="JAGIQL010000034">
    <property type="protein sequence ID" value="MBP0458070.1"/>
    <property type="molecule type" value="Genomic_DNA"/>
</dbReference>
<sequence length="53" mass="5827">MSKKDALTQAMSELLWERGYTGTSPAMVLEHAHAGQGSMCHHFSGRRVSRSPP</sequence>
<dbReference type="Proteomes" id="UP000670475">
    <property type="component" value="Unassembled WGS sequence"/>
</dbReference>
<evidence type="ECO:0000313" key="3">
    <source>
        <dbReference type="EMBL" id="MBP0458070.1"/>
    </source>
</evidence>
<reference evidence="3" key="1">
    <citation type="submission" date="2021-03" db="EMBL/GenBank/DDBJ databases">
        <title>Whole genome sequence of Streptomyces bomunensis MMS17-BM035.</title>
        <authorList>
            <person name="Lee J.H."/>
        </authorList>
    </citation>
    <scope>NUCLEOTIDE SEQUENCE</scope>
    <source>
        <strain evidence="3">MMS17-BM035</strain>
    </source>
</reference>
<feature type="domain" description="HTH tetR-type" evidence="2">
    <location>
        <begin position="12"/>
        <end position="46"/>
    </location>
</feature>
<gene>
    <name evidence="3" type="ORF">JFN87_11240</name>
</gene>
<accession>A0A940M895</accession>
<dbReference type="Pfam" id="PF00440">
    <property type="entry name" value="TetR_N"/>
    <property type="match status" value="1"/>
</dbReference>
<keyword evidence="1" id="KW-0238">DNA-binding</keyword>
<evidence type="ECO:0000259" key="2">
    <source>
        <dbReference type="Pfam" id="PF00440"/>
    </source>
</evidence>
<dbReference type="SUPFAM" id="SSF46689">
    <property type="entry name" value="Homeodomain-like"/>
    <property type="match status" value="1"/>
</dbReference>
<name>A0A940M895_9ACTN</name>
<proteinExistence type="predicted"/>
<dbReference type="Gene3D" id="1.10.357.10">
    <property type="entry name" value="Tetracycline Repressor, domain 2"/>
    <property type="match status" value="1"/>
</dbReference>
<comment type="caution">
    <text evidence="3">The sequence shown here is derived from an EMBL/GenBank/DDBJ whole genome shotgun (WGS) entry which is preliminary data.</text>
</comment>
<evidence type="ECO:0000256" key="1">
    <source>
        <dbReference type="ARBA" id="ARBA00023125"/>
    </source>
</evidence>
<organism evidence="3 4">
    <name type="scientific">Streptomyces montanisoli</name>
    <dbReference type="NCBI Taxonomy" id="2798581"/>
    <lineage>
        <taxon>Bacteria</taxon>
        <taxon>Bacillati</taxon>
        <taxon>Actinomycetota</taxon>
        <taxon>Actinomycetes</taxon>
        <taxon>Kitasatosporales</taxon>
        <taxon>Streptomycetaceae</taxon>
        <taxon>Streptomyces</taxon>
    </lineage>
</organism>
<evidence type="ECO:0000313" key="4">
    <source>
        <dbReference type="Proteomes" id="UP000670475"/>
    </source>
</evidence>
<dbReference type="AlphaFoldDB" id="A0A940M895"/>
<dbReference type="InterPro" id="IPR001647">
    <property type="entry name" value="HTH_TetR"/>
</dbReference>
<dbReference type="InterPro" id="IPR009057">
    <property type="entry name" value="Homeodomain-like_sf"/>
</dbReference>
<protein>
    <submittedName>
        <fullName evidence="3">TetR family transcriptional regulator</fullName>
    </submittedName>
</protein>